<proteinExistence type="predicted"/>
<evidence type="ECO:0000256" key="5">
    <source>
        <dbReference type="ARBA" id="ARBA00023136"/>
    </source>
</evidence>
<feature type="transmembrane region" description="Helical" evidence="6">
    <location>
        <begin position="12"/>
        <end position="31"/>
    </location>
</feature>
<comment type="subcellular location">
    <subcellularLocation>
        <location evidence="1">Cell membrane</location>
        <topology evidence="1">Multi-pass membrane protein</topology>
    </subcellularLocation>
</comment>
<evidence type="ECO:0000313" key="9">
    <source>
        <dbReference type="Proteomes" id="UP000334923"/>
    </source>
</evidence>
<evidence type="ECO:0000259" key="7">
    <source>
        <dbReference type="Pfam" id="PF12823"/>
    </source>
</evidence>
<feature type="domain" description="DUF3817" evidence="7">
    <location>
        <begin position="7"/>
        <end position="90"/>
    </location>
</feature>
<gene>
    <name evidence="8" type="ORF">MAMT_01988</name>
</gene>
<accession>A0A5E6MQI5</accession>
<dbReference type="GO" id="GO:0005886">
    <property type="term" value="C:plasma membrane"/>
    <property type="evidence" value="ECO:0007669"/>
    <property type="project" value="UniProtKB-SubCell"/>
</dbReference>
<keyword evidence="9" id="KW-1185">Reference proteome</keyword>
<keyword evidence="5 6" id="KW-0472">Membrane</keyword>
<feature type="transmembrane region" description="Helical" evidence="6">
    <location>
        <begin position="73"/>
        <end position="93"/>
    </location>
</feature>
<dbReference type="AlphaFoldDB" id="A0A5E6MQI5"/>
<dbReference type="PANTHER" id="PTHR40077:SF1">
    <property type="entry name" value="MEMBRANE PROTEIN"/>
    <property type="match status" value="1"/>
</dbReference>
<evidence type="ECO:0000256" key="6">
    <source>
        <dbReference type="SAM" id="Phobius"/>
    </source>
</evidence>
<sequence>MLERAQIRRLRIASLLEGFSLLLLLFVAVPAKHLFGHPLGVQVIGPVHGFFFVLFLWSLLVASSAGGWPRGEVVRLLLGSILPFGAFVNAGLLRRKEEASGLSAETEAES</sequence>
<dbReference type="EMBL" id="CABFVA020000114">
    <property type="protein sequence ID" value="VVM07895.1"/>
    <property type="molecule type" value="Genomic_DNA"/>
</dbReference>
<reference evidence="8 9" key="1">
    <citation type="submission" date="2019-09" db="EMBL/GenBank/DDBJ databases">
        <authorList>
            <person name="Cremers G."/>
        </authorList>
    </citation>
    <scope>NUCLEOTIDE SEQUENCE [LARGE SCALE GENOMIC DNA]</scope>
    <source>
        <strain evidence="8">4A</strain>
    </source>
</reference>
<evidence type="ECO:0000256" key="2">
    <source>
        <dbReference type="ARBA" id="ARBA00022475"/>
    </source>
</evidence>
<dbReference type="NCBIfam" id="TIGR03954">
    <property type="entry name" value="integ_memb_HG"/>
    <property type="match status" value="1"/>
</dbReference>
<protein>
    <recommendedName>
        <fullName evidence="7">DUF3817 domain-containing protein</fullName>
    </recommendedName>
</protein>
<dbReference type="PANTHER" id="PTHR40077">
    <property type="entry name" value="MEMBRANE PROTEIN-RELATED"/>
    <property type="match status" value="1"/>
</dbReference>
<evidence type="ECO:0000313" key="8">
    <source>
        <dbReference type="EMBL" id="VVM07895.1"/>
    </source>
</evidence>
<organism evidence="8 9">
    <name type="scientific">Methylacidimicrobium tartarophylax</name>
    <dbReference type="NCBI Taxonomy" id="1041768"/>
    <lineage>
        <taxon>Bacteria</taxon>
        <taxon>Pseudomonadati</taxon>
        <taxon>Verrucomicrobiota</taxon>
        <taxon>Methylacidimicrobium</taxon>
    </lineage>
</organism>
<dbReference type="InterPro" id="IPR023845">
    <property type="entry name" value="DUF3817_TM"/>
</dbReference>
<feature type="transmembrane region" description="Helical" evidence="6">
    <location>
        <begin position="43"/>
        <end position="61"/>
    </location>
</feature>
<name>A0A5E6MQI5_9BACT</name>
<dbReference type="Proteomes" id="UP000334923">
    <property type="component" value="Unassembled WGS sequence"/>
</dbReference>
<keyword evidence="4 6" id="KW-1133">Transmembrane helix</keyword>
<dbReference type="RefSeq" id="WP_142660821.1">
    <property type="nucleotide sequence ID" value="NZ_CABFVA020000114.1"/>
</dbReference>
<keyword evidence="3 6" id="KW-0812">Transmembrane</keyword>
<evidence type="ECO:0000256" key="4">
    <source>
        <dbReference type="ARBA" id="ARBA00022989"/>
    </source>
</evidence>
<keyword evidence="2" id="KW-1003">Cell membrane</keyword>
<evidence type="ECO:0000256" key="1">
    <source>
        <dbReference type="ARBA" id="ARBA00004651"/>
    </source>
</evidence>
<dbReference type="OrthoDB" id="1121311at2"/>
<evidence type="ECO:0000256" key="3">
    <source>
        <dbReference type="ARBA" id="ARBA00022692"/>
    </source>
</evidence>
<dbReference type="Pfam" id="PF12823">
    <property type="entry name" value="DUF3817"/>
    <property type="match status" value="1"/>
</dbReference>